<dbReference type="OrthoDB" id="3437016at2759"/>
<dbReference type="Pfam" id="PF07690">
    <property type="entry name" value="MFS_1"/>
    <property type="match status" value="1"/>
</dbReference>
<keyword evidence="4 6" id="KW-0472">Membrane</keyword>
<dbReference type="Proteomes" id="UP000053257">
    <property type="component" value="Unassembled WGS sequence"/>
</dbReference>
<feature type="transmembrane region" description="Helical" evidence="6">
    <location>
        <begin position="469"/>
        <end position="492"/>
    </location>
</feature>
<dbReference type="Gene3D" id="1.20.1720.10">
    <property type="entry name" value="Multidrug resistance protein D"/>
    <property type="match status" value="1"/>
</dbReference>
<keyword evidence="9" id="KW-1185">Reference proteome</keyword>
<feature type="domain" description="Major facilitator superfamily (MFS) profile" evidence="7">
    <location>
        <begin position="83"/>
        <end position="528"/>
    </location>
</feature>
<dbReference type="InterPro" id="IPR036259">
    <property type="entry name" value="MFS_trans_sf"/>
</dbReference>
<evidence type="ECO:0000256" key="1">
    <source>
        <dbReference type="ARBA" id="ARBA00004141"/>
    </source>
</evidence>
<keyword evidence="3 6" id="KW-1133">Transmembrane helix</keyword>
<feature type="transmembrane region" description="Helical" evidence="6">
    <location>
        <begin position="344"/>
        <end position="366"/>
    </location>
</feature>
<feature type="transmembrane region" description="Helical" evidence="6">
    <location>
        <begin position="407"/>
        <end position="426"/>
    </location>
</feature>
<dbReference type="PRINTS" id="PR01036">
    <property type="entry name" value="TCRTETB"/>
</dbReference>
<feature type="transmembrane region" description="Helical" evidence="6">
    <location>
        <begin position="504"/>
        <end position="527"/>
    </location>
</feature>
<evidence type="ECO:0000259" key="7">
    <source>
        <dbReference type="PROSITE" id="PS50850"/>
    </source>
</evidence>
<organism evidence="8 9">
    <name type="scientific">Phlebiopsis gigantea (strain 11061_1 CR5-6)</name>
    <name type="common">White-rot fungus</name>
    <name type="synonym">Peniophora gigantea</name>
    <dbReference type="NCBI Taxonomy" id="745531"/>
    <lineage>
        <taxon>Eukaryota</taxon>
        <taxon>Fungi</taxon>
        <taxon>Dikarya</taxon>
        <taxon>Basidiomycota</taxon>
        <taxon>Agaricomycotina</taxon>
        <taxon>Agaricomycetes</taxon>
        <taxon>Polyporales</taxon>
        <taxon>Phanerochaetaceae</taxon>
        <taxon>Phlebiopsis</taxon>
    </lineage>
</organism>
<dbReference type="PANTHER" id="PTHR23501">
    <property type="entry name" value="MAJOR FACILITATOR SUPERFAMILY"/>
    <property type="match status" value="1"/>
</dbReference>
<dbReference type="STRING" id="745531.A0A0C3S8F8"/>
<evidence type="ECO:0000313" key="8">
    <source>
        <dbReference type="EMBL" id="KIP07377.1"/>
    </source>
</evidence>
<protein>
    <recommendedName>
        <fullName evidence="7">Major facilitator superfamily (MFS) profile domain-containing protein</fullName>
    </recommendedName>
</protein>
<feature type="transmembrane region" description="Helical" evidence="6">
    <location>
        <begin position="539"/>
        <end position="562"/>
    </location>
</feature>
<evidence type="ECO:0000313" key="9">
    <source>
        <dbReference type="Proteomes" id="UP000053257"/>
    </source>
</evidence>
<dbReference type="PROSITE" id="PS50850">
    <property type="entry name" value="MFS"/>
    <property type="match status" value="1"/>
</dbReference>
<feature type="transmembrane region" description="Helical" evidence="6">
    <location>
        <begin position="274"/>
        <end position="292"/>
    </location>
</feature>
<feature type="transmembrane region" description="Helical" evidence="6">
    <location>
        <begin position="117"/>
        <end position="136"/>
    </location>
</feature>
<evidence type="ECO:0000256" key="4">
    <source>
        <dbReference type="ARBA" id="ARBA00023136"/>
    </source>
</evidence>
<keyword evidence="2 6" id="KW-0812">Transmembrane</keyword>
<feature type="transmembrane region" description="Helical" evidence="6">
    <location>
        <begin position="235"/>
        <end position="254"/>
    </location>
</feature>
<dbReference type="AlphaFoldDB" id="A0A0C3S8F8"/>
<feature type="transmembrane region" description="Helical" evidence="6">
    <location>
        <begin position="378"/>
        <end position="401"/>
    </location>
</feature>
<name>A0A0C3S8F8_PHLG1</name>
<comment type="subcellular location">
    <subcellularLocation>
        <location evidence="1">Membrane</location>
        <topology evidence="1">Multi-pass membrane protein</topology>
    </subcellularLocation>
</comment>
<evidence type="ECO:0000256" key="6">
    <source>
        <dbReference type="SAM" id="Phobius"/>
    </source>
</evidence>
<gene>
    <name evidence="8" type="ORF">PHLGIDRAFT_105716</name>
</gene>
<dbReference type="PROSITE" id="PS00216">
    <property type="entry name" value="SUGAR_TRANSPORT_1"/>
    <property type="match status" value="1"/>
</dbReference>
<dbReference type="PANTHER" id="PTHR23501:SF102">
    <property type="entry name" value="DRUG TRANSPORTER, PUTATIVE (AFU_ORTHOLOGUE AFUA_3G08530)-RELATED"/>
    <property type="match status" value="1"/>
</dbReference>
<dbReference type="HOGENOM" id="CLU_000960_22_0_1"/>
<dbReference type="GO" id="GO:0022857">
    <property type="term" value="F:transmembrane transporter activity"/>
    <property type="evidence" value="ECO:0007669"/>
    <property type="project" value="InterPro"/>
</dbReference>
<dbReference type="EMBL" id="KN840498">
    <property type="protein sequence ID" value="KIP07377.1"/>
    <property type="molecule type" value="Genomic_DNA"/>
</dbReference>
<accession>A0A0C3S8F8</accession>
<sequence length="601" mass="64156">MEGTITGRARATSVRRAPISPRSSIPTLQHPVLDTMEPDNVDQLVVSKTEHSSSAAHTPQEVEVLPNRTPAPRTRKGFRHWLIIFSVLLCLFLSALEFTGVSTALPTIVHDLHGDDFVWVGSAYALASTALLPVAGGMAEIFGRRETMLISQALFALGSVLCGCAKNMNWLIAARTIQGAGGGGLQALTQIVISDLVSLRERPMYNGLVGVTWGFAAATGPIVGGALADQGQWRWFFYLNIPLTGLAAILVVLFLNLKKPSGSLRGKLGRMDWVGSFLIIASSCATVIGLTWGGVQFPWASANVLVPLVLGLVGLVGFFVYEAIGAQEPIIPFTLVSNRTSLSGYLQNFIAFIVVTCSVYFLPVYYQACRGSSPTRSGVELFGLAMTCGPGAMLTSVTIVITKKYRWQLWFGWVLIVVSMGVISTLHTDSPLSQAVGFPVILGLGTGVLFSAPYFPVLAPLPVSENAHALAFFAFGRLFATVWGVSIGTAVLQTQLTHRLTKEFIAQVPGAGSIALVYSVIPIIPTLDEPLKREVQDAFAGSIAVIWQVLIGISGLGFLASLAMKGLPLHSNVDERWGMNEESKLGGGGEANAEVTASEQQ</sequence>
<evidence type="ECO:0000256" key="2">
    <source>
        <dbReference type="ARBA" id="ARBA00022692"/>
    </source>
</evidence>
<reference evidence="8 9" key="1">
    <citation type="journal article" date="2014" name="PLoS Genet.">
        <title>Analysis of the Phlebiopsis gigantea genome, transcriptome and secretome provides insight into its pioneer colonization strategies of wood.</title>
        <authorList>
            <person name="Hori C."/>
            <person name="Ishida T."/>
            <person name="Igarashi K."/>
            <person name="Samejima M."/>
            <person name="Suzuki H."/>
            <person name="Master E."/>
            <person name="Ferreira P."/>
            <person name="Ruiz-Duenas F.J."/>
            <person name="Held B."/>
            <person name="Canessa P."/>
            <person name="Larrondo L.F."/>
            <person name="Schmoll M."/>
            <person name="Druzhinina I.S."/>
            <person name="Kubicek C.P."/>
            <person name="Gaskell J.A."/>
            <person name="Kersten P."/>
            <person name="St John F."/>
            <person name="Glasner J."/>
            <person name="Sabat G."/>
            <person name="Splinter BonDurant S."/>
            <person name="Syed K."/>
            <person name="Yadav J."/>
            <person name="Mgbeahuruike A.C."/>
            <person name="Kovalchuk A."/>
            <person name="Asiegbu F.O."/>
            <person name="Lackner G."/>
            <person name="Hoffmeister D."/>
            <person name="Rencoret J."/>
            <person name="Gutierrez A."/>
            <person name="Sun H."/>
            <person name="Lindquist E."/>
            <person name="Barry K."/>
            <person name="Riley R."/>
            <person name="Grigoriev I.V."/>
            <person name="Henrissat B."/>
            <person name="Kues U."/>
            <person name="Berka R.M."/>
            <person name="Martinez A.T."/>
            <person name="Covert S.F."/>
            <person name="Blanchette R.A."/>
            <person name="Cullen D."/>
        </authorList>
    </citation>
    <scope>NUCLEOTIDE SEQUENCE [LARGE SCALE GENOMIC DNA]</scope>
    <source>
        <strain evidence="8 9">11061_1 CR5-6</strain>
    </source>
</reference>
<feature type="region of interest" description="Disordered" evidence="5">
    <location>
        <begin position="1"/>
        <end position="32"/>
    </location>
</feature>
<dbReference type="SUPFAM" id="SSF103473">
    <property type="entry name" value="MFS general substrate transporter"/>
    <property type="match status" value="1"/>
</dbReference>
<feature type="transmembrane region" description="Helical" evidence="6">
    <location>
        <begin position="438"/>
        <end position="457"/>
    </location>
</feature>
<feature type="transmembrane region" description="Helical" evidence="6">
    <location>
        <begin position="81"/>
        <end position="105"/>
    </location>
</feature>
<feature type="transmembrane region" description="Helical" evidence="6">
    <location>
        <begin position="204"/>
        <end position="228"/>
    </location>
</feature>
<dbReference type="InterPro" id="IPR020846">
    <property type="entry name" value="MFS_dom"/>
</dbReference>
<evidence type="ECO:0000256" key="3">
    <source>
        <dbReference type="ARBA" id="ARBA00022989"/>
    </source>
</evidence>
<dbReference type="InterPro" id="IPR011701">
    <property type="entry name" value="MFS"/>
</dbReference>
<proteinExistence type="predicted"/>
<feature type="transmembrane region" description="Helical" evidence="6">
    <location>
        <begin position="304"/>
        <end position="324"/>
    </location>
</feature>
<feature type="region of interest" description="Disordered" evidence="5">
    <location>
        <begin position="580"/>
        <end position="601"/>
    </location>
</feature>
<dbReference type="InterPro" id="IPR005829">
    <property type="entry name" value="Sugar_transporter_CS"/>
</dbReference>
<evidence type="ECO:0000256" key="5">
    <source>
        <dbReference type="SAM" id="MobiDB-lite"/>
    </source>
</evidence>
<dbReference type="GO" id="GO:0005886">
    <property type="term" value="C:plasma membrane"/>
    <property type="evidence" value="ECO:0007669"/>
    <property type="project" value="TreeGrafter"/>
</dbReference>